<dbReference type="InterPro" id="IPR000182">
    <property type="entry name" value="GNAT_dom"/>
</dbReference>
<organism evidence="2 3">
    <name type="scientific">Saliterribacillus persicus</name>
    <dbReference type="NCBI Taxonomy" id="930114"/>
    <lineage>
        <taxon>Bacteria</taxon>
        <taxon>Bacillati</taxon>
        <taxon>Bacillota</taxon>
        <taxon>Bacilli</taxon>
        <taxon>Bacillales</taxon>
        <taxon>Bacillaceae</taxon>
        <taxon>Saliterribacillus</taxon>
    </lineage>
</organism>
<keyword evidence="3" id="KW-1185">Reference proteome</keyword>
<dbReference type="PANTHER" id="PTHR43415">
    <property type="entry name" value="SPERMIDINE N(1)-ACETYLTRANSFERASE"/>
    <property type="match status" value="1"/>
</dbReference>
<dbReference type="PROSITE" id="PS51186">
    <property type="entry name" value="GNAT"/>
    <property type="match status" value="1"/>
</dbReference>
<comment type="caution">
    <text evidence="2">The sequence shown here is derived from an EMBL/GenBank/DDBJ whole genome shotgun (WGS) entry which is preliminary data.</text>
</comment>
<dbReference type="InterPro" id="IPR016181">
    <property type="entry name" value="Acyl_CoA_acyltransferase"/>
</dbReference>
<feature type="domain" description="N-acetyltransferase" evidence="1">
    <location>
        <begin position="5"/>
        <end position="155"/>
    </location>
</feature>
<dbReference type="PANTHER" id="PTHR43415:SF3">
    <property type="entry name" value="GNAT-FAMILY ACETYLTRANSFERASE"/>
    <property type="match status" value="1"/>
</dbReference>
<dbReference type="OrthoDB" id="9795206at2"/>
<evidence type="ECO:0000313" key="3">
    <source>
        <dbReference type="Proteomes" id="UP000252585"/>
    </source>
</evidence>
<dbReference type="EMBL" id="QPJJ01000001">
    <property type="protein sequence ID" value="RCW77358.1"/>
    <property type="molecule type" value="Genomic_DNA"/>
</dbReference>
<evidence type="ECO:0000259" key="1">
    <source>
        <dbReference type="PROSITE" id="PS51186"/>
    </source>
</evidence>
<proteinExistence type="predicted"/>
<evidence type="ECO:0000313" key="2">
    <source>
        <dbReference type="EMBL" id="RCW77358.1"/>
    </source>
</evidence>
<keyword evidence="2" id="KW-0808">Transferase</keyword>
<dbReference type="RefSeq" id="WP_114351294.1">
    <property type="nucleotide sequence ID" value="NZ_QPJJ01000001.1"/>
</dbReference>
<gene>
    <name evidence="2" type="ORF">DFR57_101229</name>
</gene>
<protein>
    <submittedName>
        <fullName evidence="2">UDP-4-amino-4, 6-dideoxy-N-acetyl-beta-L-altrosamine N-acetyltransferase</fullName>
    </submittedName>
</protein>
<dbReference type="Pfam" id="PF13302">
    <property type="entry name" value="Acetyltransf_3"/>
    <property type="match status" value="1"/>
</dbReference>
<name>A0A368YD44_9BACI</name>
<dbReference type="NCBIfam" id="TIGR03585">
    <property type="entry name" value="PseH"/>
    <property type="match status" value="1"/>
</dbReference>
<dbReference type="AlphaFoldDB" id="A0A368YD44"/>
<reference evidence="2 3" key="1">
    <citation type="submission" date="2018-07" db="EMBL/GenBank/DDBJ databases">
        <title>Genomic Encyclopedia of Type Strains, Phase IV (KMG-IV): sequencing the most valuable type-strain genomes for metagenomic binning, comparative biology and taxonomic classification.</title>
        <authorList>
            <person name="Goeker M."/>
        </authorList>
    </citation>
    <scope>NUCLEOTIDE SEQUENCE [LARGE SCALE GENOMIC DNA]</scope>
    <source>
        <strain evidence="2 3">DSM 27696</strain>
    </source>
</reference>
<dbReference type="SUPFAM" id="SSF55729">
    <property type="entry name" value="Acyl-CoA N-acyltransferases (Nat)"/>
    <property type="match status" value="1"/>
</dbReference>
<dbReference type="Gene3D" id="3.40.630.30">
    <property type="match status" value="1"/>
</dbReference>
<dbReference type="InterPro" id="IPR020036">
    <property type="entry name" value="PseH"/>
</dbReference>
<sequence>MNMESYLRPVTKDDLEIILTWRNKPEIRNLMFNDREIEWENHLKWFESLTNKETDVIKLFVESNEPRGVVQLNKIDKLHGTAEWGFYIGDAYRKGLGTLLAYHALNYIFDELKIRKLSAQVLDLNEKSLEFHRKLGFKQEGILQEQIWRNDRYIDVFLFAQFNYHWNQNKSRLAEGYMNG</sequence>
<accession>A0A368YD44</accession>
<dbReference type="Proteomes" id="UP000252585">
    <property type="component" value="Unassembled WGS sequence"/>
</dbReference>
<dbReference type="GO" id="GO:0016747">
    <property type="term" value="F:acyltransferase activity, transferring groups other than amino-acyl groups"/>
    <property type="evidence" value="ECO:0007669"/>
    <property type="project" value="InterPro"/>
</dbReference>